<feature type="transmembrane region" description="Helical" evidence="1">
    <location>
        <begin position="12"/>
        <end position="32"/>
    </location>
</feature>
<name>A1ZU12_MICM2</name>
<sequence>MGTKTLPWLPKIILSFRAIVQIIVITGFGWLFRKNKSNA</sequence>
<reference evidence="2 3" key="1">
    <citation type="submission" date="2007-01" db="EMBL/GenBank/DDBJ databases">
        <authorList>
            <person name="Haygood M."/>
            <person name="Podell S."/>
            <person name="Anderson C."/>
            <person name="Hopkinson B."/>
            <person name="Roe K."/>
            <person name="Barbeau K."/>
            <person name="Gaasterland T."/>
            <person name="Ferriera S."/>
            <person name="Johnson J."/>
            <person name="Kravitz S."/>
            <person name="Beeson K."/>
            <person name="Sutton G."/>
            <person name="Rogers Y.-H."/>
            <person name="Friedman R."/>
            <person name="Frazier M."/>
            <person name="Venter J.C."/>
        </authorList>
    </citation>
    <scope>NUCLEOTIDE SEQUENCE [LARGE SCALE GENOMIC DNA]</scope>
    <source>
        <strain evidence="2 3">ATCC 23134</strain>
    </source>
</reference>
<evidence type="ECO:0000313" key="2">
    <source>
        <dbReference type="EMBL" id="EAY26125.1"/>
    </source>
</evidence>
<keyword evidence="1" id="KW-1133">Transmembrane helix</keyword>
<dbReference type="AlphaFoldDB" id="A1ZU12"/>
<keyword evidence="1" id="KW-0472">Membrane</keyword>
<protein>
    <submittedName>
        <fullName evidence="2">Uncharacterized protein</fullName>
    </submittedName>
</protein>
<evidence type="ECO:0000256" key="1">
    <source>
        <dbReference type="SAM" id="Phobius"/>
    </source>
</evidence>
<proteinExistence type="predicted"/>
<gene>
    <name evidence="2" type="ORF">M23134_05998</name>
</gene>
<dbReference type="EMBL" id="AAWS01000038">
    <property type="protein sequence ID" value="EAY26125.1"/>
    <property type="molecule type" value="Genomic_DNA"/>
</dbReference>
<evidence type="ECO:0000313" key="3">
    <source>
        <dbReference type="Proteomes" id="UP000004095"/>
    </source>
</evidence>
<keyword evidence="3" id="KW-1185">Reference proteome</keyword>
<organism evidence="2 3">
    <name type="scientific">Microscilla marina ATCC 23134</name>
    <dbReference type="NCBI Taxonomy" id="313606"/>
    <lineage>
        <taxon>Bacteria</taxon>
        <taxon>Pseudomonadati</taxon>
        <taxon>Bacteroidota</taxon>
        <taxon>Cytophagia</taxon>
        <taxon>Cytophagales</taxon>
        <taxon>Microscillaceae</taxon>
        <taxon>Microscilla</taxon>
    </lineage>
</organism>
<dbReference type="Proteomes" id="UP000004095">
    <property type="component" value="Unassembled WGS sequence"/>
</dbReference>
<keyword evidence="1" id="KW-0812">Transmembrane</keyword>
<accession>A1ZU12</accession>
<comment type="caution">
    <text evidence="2">The sequence shown here is derived from an EMBL/GenBank/DDBJ whole genome shotgun (WGS) entry which is preliminary data.</text>
</comment>